<dbReference type="Gene3D" id="3.40.50.300">
    <property type="entry name" value="P-loop containing nucleotide triphosphate hydrolases"/>
    <property type="match status" value="1"/>
</dbReference>
<dbReference type="EMBL" id="KN833104">
    <property type="protein sequence ID" value="KIM72858.1"/>
    <property type="molecule type" value="Genomic_DNA"/>
</dbReference>
<dbReference type="InterPro" id="IPR027417">
    <property type="entry name" value="P-loop_NTPase"/>
</dbReference>
<dbReference type="InParanoid" id="A0A0C3AGA7"/>
<evidence type="ECO:0000313" key="2">
    <source>
        <dbReference type="Proteomes" id="UP000054166"/>
    </source>
</evidence>
<protein>
    <submittedName>
        <fullName evidence="1">Uncharacterized protein</fullName>
    </submittedName>
</protein>
<sequence length="640" mass="71953">MTRDVSTPDNADHGGSAVFKERPKGSLIVKIYVDGRKLFKKCTRDNDLTVQWELNSPIILKDGSRLAIKLTERKSYHRLISSRPGELKELKLNDDPTAIISVLAQCPDTLQEILDDTVKVSEQTKAVLDRLGRAKRFLRTIMELGAIACEVHPIANAVFGCVNIVYEKLQNEEQCSQLVLDLAKDMAYTLGYIEDVKQFARLAQLKQAIKDVAPLMEDTINFIVEFTFDGQKSANDDKSLEKLEPQGLVRGRPTAECMDGTREDILAKIDEWCDDLDTFRNILWINGFPGVGQSAIARRLATRLKSLHRFVVILLPTRLEDDISRALSAIGHRVELGSGDNISLSSSRDIHSFLCREFARIANNYPGSLSPVWPGAEAIKSFTKLSAGVFIYADTLIKFVDEGQPEEQLASILSESLHHGSLTQLYRQILGVSFKDPSTMVLEAFRNVTGTIILAKIPLRRQDIVHLLNVKPVALDHICQGLRSVLNTSDTGDLLRFTHQSFVDFLMDSGGCHPSFLFHNPVQSRILLLGSLRVMKNELGFNICKLETSHAIHDDIPDLKMRVHDNISVHLQYACLFWTDHVHKCDFDVQIAQEVECFMTNQFLYWLEVMSLLRKVNRVTQGLASVIAWSKVSLCCAAYM</sequence>
<dbReference type="AlphaFoldDB" id="A0A0C3AGA7"/>
<reference evidence="2" key="2">
    <citation type="submission" date="2015-01" db="EMBL/GenBank/DDBJ databases">
        <title>Evolutionary Origins and Diversification of the Mycorrhizal Mutualists.</title>
        <authorList>
            <consortium name="DOE Joint Genome Institute"/>
            <consortium name="Mycorrhizal Genomics Consortium"/>
            <person name="Kohler A."/>
            <person name="Kuo A."/>
            <person name="Nagy L.G."/>
            <person name="Floudas D."/>
            <person name="Copeland A."/>
            <person name="Barry K.W."/>
            <person name="Cichocki N."/>
            <person name="Veneault-Fourrey C."/>
            <person name="LaButti K."/>
            <person name="Lindquist E.A."/>
            <person name="Lipzen A."/>
            <person name="Lundell T."/>
            <person name="Morin E."/>
            <person name="Murat C."/>
            <person name="Riley R."/>
            <person name="Ohm R."/>
            <person name="Sun H."/>
            <person name="Tunlid A."/>
            <person name="Henrissat B."/>
            <person name="Grigoriev I.V."/>
            <person name="Hibbett D.S."/>
            <person name="Martin F."/>
        </authorList>
    </citation>
    <scope>NUCLEOTIDE SEQUENCE [LARGE SCALE GENOMIC DNA]</scope>
    <source>
        <strain evidence="2">F 1598</strain>
    </source>
</reference>
<organism evidence="1 2">
    <name type="scientific">Piloderma croceum (strain F 1598)</name>
    <dbReference type="NCBI Taxonomy" id="765440"/>
    <lineage>
        <taxon>Eukaryota</taxon>
        <taxon>Fungi</taxon>
        <taxon>Dikarya</taxon>
        <taxon>Basidiomycota</taxon>
        <taxon>Agaricomycotina</taxon>
        <taxon>Agaricomycetes</taxon>
        <taxon>Agaricomycetidae</taxon>
        <taxon>Atheliales</taxon>
        <taxon>Atheliaceae</taxon>
        <taxon>Piloderma</taxon>
    </lineage>
</organism>
<proteinExistence type="predicted"/>
<dbReference type="PANTHER" id="PTHR10039">
    <property type="entry name" value="AMELOGENIN"/>
    <property type="match status" value="1"/>
</dbReference>
<dbReference type="OrthoDB" id="163438at2759"/>
<accession>A0A0C3AGA7</accession>
<gene>
    <name evidence="1" type="ORF">PILCRDRAFT_15737</name>
</gene>
<dbReference type="Proteomes" id="UP000054166">
    <property type="component" value="Unassembled WGS sequence"/>
</dbReference>
<dbReference type="PANTHER" id="PTHR10039:SF14">
    <property type="entry name" value="NACHT DOMAIN-CONTAINING PROTEIN"/>
    <property type="match status" value="1"/>
</dbReference>
<name>A0A0C3AGA7_PILCF</name>
<reference evidence="1 2" key="1">
    <citation type="submission" date="2014-04" db="EMBL/GenBank/DDBJ databases">
        <authorList>
            <consortium name="DOE Joint Genome Institute"/>
            <person name="Kuo A."/>
            <person name="Tarkka M."/>
            <person name="Buscot F."/>
            <person name="Kohler A."/>
            <person name="Nagy L.G."/>
            <person name="Floudas D."/>
            <person name="Copeland A."/>
            <person name="Barry K.W."/>
            <person name="Cichocki N."/>
            <person name="Veneault-Fourrey C."/>
            <person name="LaButti K."/>
            <person name="Lindquist E.A."/>
            <person name="Lipzen A."/>
            <person name="Lundell T."/>
            <person name="Morin E."/>
            <person name="Murat C."/>
            <person name="Sun H."/>
            <person name="Tunlid A."/>
            <person name="Henrissat B."/>
            <person name="Grigoriev I.V."/>
            <person name="Hibbett D.S."/>
            <person name="Martin F."/>
            <person name="Nordberg H.P."/>
            <person name="Cantor M.N."/>
            <person name="Hua S.X."/>
        </authorList>
    </citation>
    <scope>NUCLEOTIDE SEQUENCE [LARGE SCALE GENOMIC DNA]</scope>
    <source>
        <strain evidence="1 2">F 1598</strain>
    </source>
</reference>
<evidence type="ECO:0000313" key="1">
    <source>
        <dbReference type="EMBL" id="KIM72858.1"/>
    </source>
</evidence>
<dbReference type="HOGENOM" id="CLU_386338_0_0_1"/>
<keyword evidence="2" id="KW-1185">Reference proteome</keyword>